<keyword evidence="8" id="KW-0067">ATP-binding</keyword>
<dbReference type="Gene3D" id="3.40.50.300">
    <property type="entry name" value="P-loop containing nucleotide triphosphate hydrolases"/>
    <property type="match status" value="1"/>
</dbReference>
<dbReference type="GO" id="GO:0005694">
    <property type="term" value="C:chromosome"/>
    <property type="evidence" value="ECO:0007669"/>
    <property type="project" value="TreeGrafter"/>
</dbReference>
<comment type="similarity">
    <text evidence="1">Belongs to the helicase family. RecQ subfamily.</text>
</comment>
<dbReference type="GO" id="GO:0009378">
    <property type="term" value="F:four-way junction helicase activity"/>
    <property type="evidence" value="ECO:0007669"/>
    <property type="project" value="TreeGrafter"/>
</dbReference>
<protein>
    <recommendedName>
        <fullName evidence="5">DNA 3'-5' helicase</fullName>
        <ecNumber evidence="5">5.6.2.4</ecNumber>
    </recommendedName>
</protein>
<dbReference type="GO" id="GO:0000724">
    <property type="term" value="P:double-strand break repair via homologous recombination"/>
    <property type="evidence" value="ECO:0007669"/>
    <property type="project" value="TreeGrafter"/>
</dbReference>
<feature type="compositionally biased region" description="Polar residues" evidence="6">
    <location>
        <begin position="305"/>
        <end position="318"/>
    </location>
</feature>
<dbReference type="OrthoDB" id="10261556at2759"/>
<keyword evidence="8" id="KW-0347">Helicase</keyword>
<keyword evidence="8" id="KW-0547">Nucleotide-binding</keyword>
<feature type="non-terminal residue" evidence="8">
    <location>
        <position position="1"/>
    </location>
</feature>
<evidence type="ECO:0000256" key="3">
    <source>
        <dbReference type="ARBA" id="ARBA00023235"/>
    </source>
</evidence>
<evidence type="ECO:0000313" key="8">
    <source>
        <dbReference type="EMBL" id="KAG0247276.1"/>
    </source>
</evidence>
<dbReference type="AlphaFoldDB" id="A0A9P6PKW7"/>
<dbReference type="GO" id="GO:0043138">
    <property type="term" value="F:3'-5' DNA helicase activity"/>
    <property type="evidence" value="ECO:0007669"/>
    <property type="project" value="UniProtKB-EC"/>
</dbReference>
<evidence type="ECO:0000259" key="7">
    <source>
        <dbReference type="PROSITE" id="PS51194"/>
    </source>
</evidence>
<keyword evidence="9" id="KW-1185">Reference proteome</keyword>
<dbReference type="InterPro" id="IPR001650">
    <property type="entry name" value="Helicase_C-like"/>
</dbReference>
<comment type="caution">
    <text evidence="8">The sequence shown here is derived from an EMBL/GenBank/DDBJ whole genome shotgun (WGS) entry which is preliminary data.</text>
</comment>
<dbReference type="PROSITE" id="PS51194">
    <property type="entry name" value="HELICASE_CTER"/>
    <property type="match status" value="1"/>
</dbReference>
<dbReference type="PANTHER" id="PTHR13710">
    <property type="entry name" value="DNA HELICASE RECQ FAMILY MEMBER"/>
    <property type="match status" value="1"/>
</dbReference>
<feature type="domain" description="Helicase C-terminal" evidence="7">
    <location>
        <begin position="1"/>
        <end position="147"/>
    </location>
</feature>
<feature type="compositionally biased region" description="Basic and acidic residues" evidence="6">
    <location>
        <begin position="289"/>
        <end position="304"/>
    </location>
</feature>
<name>A0A9P6PKW7_9FUNG</name>
<keyword evidence="8" id="KW-0378">Hydrolase</keyword>
<dbReference type="Pfam" id="PF00271">
    <property type="entry name" value="Helicase_C"/>
    <property type="match status" value="1"/>
</dbReference>
<dbReference type="GO" id="GO:0005737">
    <property type="term" value="C:cytoplasm"/>
    <property type="evidence" value="ECO:0007669"/>
    <property type="project" value="TreeGrafter"/>
</dbReference>
<comment type="catalytic activity">
    <reaction evidence="4">
        <text>Couples ATP hydrolysis with the unwinding of duplex DNA by translocating in the 3'-5' direction.</text>
        <dbReference type="EC" id="5.6.2.4"/>
    </reaction>
</comment>
<dbReference type="PANTHER" id="PTHR13710:SF105">
    <property type="entry name" value="ATP-DEPENDENT DNA HELICASE Q1"/>
    <property type="match status" value="1"/>
</dbReference>
<dbReference type="EMBL" id="JAAAJA010001489">
    <property type="protein sequence ID" value="KAG0247276.1"/>
    <property type="molecule type" value="Genomic_DNA"/>
</dbReference>
<reference evidence="8" key="1">
    <citation type="journal article" date="2020" name="Fungal Divers.">
        <title>Resolving the Mortierellaceae phylogeny through synthesis of multi-gene phylogenetics and phylogenomics.</title>
        <authorList>
            <person name="Vandepol N."/>
            <person name="Liber J."/>
            <person name="Desiro A."/>
            <person name="Na H."/>
            <person name="Kennedy M."/>
            <person name="Barry K."/>
            <person name="Grigoriev I.V."/>
            <person name="Miller A.N."/>
            <person name="O'Donnell K."/>
            <person name="Stajich J.E."/>
            <person name="Bonito G."/>
        </authorList>
    </citation>
    <scope>NUCLEOTIDE SEQUENCE</scope>
    <source>
        <strain evidence="8">KOD948</strain>
    </source>
</reference>
<keyword evidence="2" id="KW-0238">DNA-binding</keyword>
<dbReference type="InterPro" id="IPR027417">
    <property type="entry name" value="P-loop_NTPase"/>
</dbReference>
<feature type="compositionally biased region" description="Basic and acidic residues" evidence="6">
    <location>
        <begin position="319"/>
        <end position="333"/>
    </location>
</feature>
<dbReference type="Proteomes" id="UP000726737">
    <property type="component" value="Unassembled WGS sequence"/>
</dbReference>
<proteinExistence type="inferred from homology"/>
<evidence type="ECO:0000256" key="4">
    <source>
        <dbReference type="ARBA" id="ARBA00034617"/>
    </source>
</evidence>
<feature type="region of interest" description="Disordered" evidence="6">
    <location>
        <begin position="280"/>
        <end position="341"/>
    </location>
</feature>
<dbReference type="SUPFAM" id="SSF52540">
    <property type="entry name" value="P-loop containing nucleoside triphosphate hydrolases"/>
    <property type="match status" value="1"/>
</dbReference>
<dbReference type="EC" id="5.6.2.4" evidence="5"/>
<evidence type="ECO:0000256" key="5">
    <source>
        <dbReference type="ARBA" id="ARBA00034808"/>
    </source>
</evidence>
<evidence type="ECO:0000313" key="9">
    <source>
        <dbReference type="Proteomes" id="UP000726737"/>
    </source>
</evidence>
<dbReference type="GO" id="GO:0003677">
    <property type="term" value="F:DNA binding"/>
    <property type="evidence" value="ECO:0007669"/>
    <property type="project" value="UniProtKB-KW"/>
</dbReference>
<accession>A0A9P6PKW7</accession>
<organism evidence="8 9">
    <name type="scientific">Mortierella polycephala</name>
    <dbReference type="NCBI Taxonomy" id="41804"/>
    <lineage>
        <taxon>Eukaryota</taxon>
        <taxon>Fungi</taxon>
        <taxon>Fungi incertae sedis</taxon>
        <taxon>Mucoromycota</taxon>
        <taxon>Mortierellomycotina</taxon>
        <taxon>Mortierellomycetes</taxon>
        <taxon>Mortierellales</taxon>
        <taxon>Mortierellaceae</taxon>
        <taxon>Mortierella</taxon>
    </lineage>
</organism>
<dbReference type="SMART" id="SM00490">
    <property type="entry name" value="HELICc"/>
    <property type="match status" value="1"/>
</dbReference>
<sequence length="341" mass="39592">TIVYFDSGDDLTNAYFHLLSRIRASASQPSLLQSNQIAKYYADLAPETKQLYMSKFKRGEVRMLLSTEAAGMGCDISDILRVVQFRFPKTITVLAQRLGRAARDPNLQGSGILIYPRTDFHKLRTMEADLHDFIMTDCRRKHFNNVFENEHKTVTNCCDLYDDSLPTPNKPDYRMVRNTPRLRPSRKFKLMRHPEQQLVAKEKVKVWRSMELQELEKHSEIYDERCIMNDGAINLLSARFGDIVVAEDINSVIDWSELMEGSQQRLANILVEYNMELDNPVSPDVQCQRQERRHSNDLQNEKSPSESLPSQQGSQAQKRTGEGRHWTSEDHRNKWNKPTQE</sequence>
<evidence type="ECO:0000256" key="2">
    <source>
        <dbReference type="ARBA" id="ARBA00023125"/>
    </source>
</evidence>
<evidence type="ECO:0000256" key="1">
    <source>
        <dbReference type="ARBA" id="ARBA00005446"/>
    </source>
</evidence>
<evidence type="ECO:0000256" key="6">
    <source>
        <dbReference type="SAM" id="MobiDB-lite"/>
    </source>
</evidence>
<gene>
    <name evidence="8" type="primary">SGS1_1</name>
    <name evidence="8" type="ORF">BG011_001738</name>
</gene>
<keyword evidence="3" id="KW-0413">Isomerase</keyword>